<dbReference type="SUPFAM" id="SSF56059">
    <property type="entry name" value="Glutathione synthetase ATP-binding domain-like"/>
    <property type="match status" value="1"/>
</dbReference>
<dbReference type="NCBIfam" id="NF005543">
    <property type="entry name" value="PRK07206.1"/>
    <property type="match status" value="1"/>
</dbReference>
<dbReference type="PROSITE" id="PS50975">
    <property type="entry name" value="ATP_GRASP"/>
    <property type="match status" value="1"/>
</dbReference>
<dbReference type="InterPro" id="IPR052032">
    <property type="entry name" value="ATP-dep_AA_Ligase"/>
</dbReference>
<dbReference type="RefSeq" id="WP_190212764.1">
    <property type="nucleotide sequence ID" value="NZ_BNBO01000027.1"/>
</dbReference>
<dbReference type="InterPro" id="IPR011761">
    <property type="entry name" value="ATP-grasp"/>
</dbReference>
<organism evidence="6 7">
    <name type="scientific">Kitasatospora indigofera</name>
    <dbReference type="NCBI Taxonomy" id="67307"/>
    <lineage>
        <taxon>Bacteria</taxon>
        <taxon>Bacillati</taxon>
        <taxon>Actinomycetota</taxon>
        <taxon>Actinomycetes</taxon>
        <taxon>Kitasatosporales</taxon>
        <taxon>Streptomycetaceae</taxon>
        <taxon>Kitasatospora</taxon>
    </lineage>
</organism>
<dbReference type="PANTHER" id="PTHR43585">
    <property type="entry name" value="FUMIPYRROLE BIOSYNTHESIS PROTEIN C"/>
    <property type="match status" value="1"/>
</dbReference>
<keyword evidence="2 4" id="KW-0547">Nucleotide-binding</keyword>
<keyword evidence="7" id="KW-1185">Reference proteome</keyword>
<accession>A0A919G0M9</accession>
<dbReference type="Proteomes" id="UP000617734">
    <property type="component" value="Unassembled WGS sequence"/>
</dbReference>
<dbReference type="GO" id="GO:0016874">
    <property type="term" value="F:ligase activity"/>
    <property type="evidence" value="ECO:0007669"/>
    <property type="project" value="UniProtKB-KW"/>
</dbReference>
<feature type="domain" description="ATP-grasp" evidence="5">
    <location>
        <begin position="108"/>
        <end position="308"/>
    </location>
</feature>
<evidence type="ECO:0000256" key="1">
    <source>
        <dbReference type="ARBA" id="ARBA00022598"/>
    </source>
</evidence>
<name>A0A919G0M9_9ACTN</name>
<dbReference type="GO" id="GO:0046872">
    <property type="term" value="F:metal ion binding"/>
    <property type="evidence" value="ECO:0007669"/>
    <property type="project" value="InterPro"/>
</dbReference>
<sequence>MTTAVVDAYGIARFLPAALRRHGVEYLHVRSEEPDIHLAYRPEDFPVDIRHEGDLAATAARLREHGVDFVVAGAESGVLLADALSAELGTPGNGMTRPTARRDKFAMAAAVKEAGLAAAESLLSASADETVAWAERLGEWPVVLKPVASAGTDHVFFCDSPQEIRTAHATVLAAVDRYGRRNTQALAQQFLDGDEYFVNTVSRDGVHHIVEVWRYHDLPKGGGRSIPPAFEHPVPPEDPAARQLGEYVLKVLDALEIRNGSAHTEVMLTARGPVLVECGARLGGAHLPDVVNRAIGTDQVDLLALAIAHPERITGRTLPPYRLLTHLRYLNLMSPRDGVVPSEEGWAEVRALPSFLDMVLTIPPGKPVARTVDLATVPGYVYLSSDDADQVEADYRRLRQLEEGGLYDA</sequence>
<dbReference type="Gene3D" id="3.30.470.20">
    <property type="entry name" value="ATP-grasp fold, B domain"/>
    <property type="match status" value="1"/>
</dbReference>
<dbReference type="InterPro" id="IPR040570">
    <property type="entry name" value="LAL_C2"/>
</dbReference>
<gene>
    <name evidence="6" type="ORF">GCM10018781_45800</name>
</gene>
<dbReference type="Pfam" id="PF18603">
    <property type="entry name" value="LAL_C2"/>
    <property type="match status" value="1"/>
</dbReference>
<reference evidence="6" key="1">
    <citation type="journal article" date="2014" name="Int. J. Syst. Evol. Microbiol.">
        <title>Complete genome sequence of Corynebacterium casei LMG S-19264T (=DSM 44701T), isolated from a smear-ripened cheese.</title>
        <authorList>
            <consortium name="US DOE Joint Genome Institute (JGI-PGF)"/>
            <person name="Walter F."/>
            <person name="Albersmeier A."/>
            <person name="Kalinowski J."/>
            <person name="Ruckert C."/>
        </authorList>
    </citation>
    <scope>NUCLEOTIDE SEQUENCE</scope>
    <source>
        <strain evidence="6">JCM 4646</strain>
    </source>
</reference>
<evidence type="ECO:0000313" key="6">
    <source>
        <dbReference type="EMBL" id="GHH75875.1"/>
    </source>
</evidence>
<dbReference type="Pfam" id="PF13535">
    <property type="entry name" value="ATP-grasp_4"/>
    <property type="match status" value="1"/>
</dbReference>
<evidence type="ECO:0000313" key="7">
    <source>
        <dbReference type="Proteomes" id="UP000617734"/>
    </source>
</evidence>
<dbReference type="GeneID" id="95354963"/>
<evidence type="ECO:0000256" key="4">
    <source>
        <dbReference type="PROSITE-ProRule" id="PRU00409"/>
    </source>
</evidence>
<protein>
    <submittedName>
        <fullName evidence="6">ATP-grasp domain-containing protein</fullName>
    </submittedName>
</protein>
<evidence type="ECO:0000256" key="3">
    <source>
        <dbReference type="ARBA" id="ARBA00022840"/>
    </source>
</evidence>
<dbReference type="EMBL" id="BNBO01000027">
    <property type="protein sequence ID" value="GHH75875.1"/>
    <property type="molecule type" value="Genomic_DNA"/>
</dbReference>
<dbReference type="PANTHER" id="PTHR43585:SF2">
    <property type="entry name" value="ATP-GRASP ENZYME FSQD"/>
    <property type="match status" value="1"/>
</dbReference>
<dbReference type="GO" id="GO:0005524">
    <property type="term" value="F:ATP binding"/>
    <property type="evidence" value="ECO:0007669"/>
    <property type="project" value="UniProtKB-UniRule"/>
</dbReference>
<dbReference type="AlphaFoldDB" id="A0A919G0M9"/>
<comment type="caution">
    <text evidence="6">The sequence shown here is derived from an EMBL/GenBank/DDBJ whole genome shotgun (WGS) entry which is preliminary data.</text>
</comment>
<reference evidence="6" key="2">
    <citation type="submission" date="2020-09" db="EMBL/GenBank/DDBJ databases">
        <authorList>
            <person name="Sun Q."/>
            <person name="Ohkuma M."/>
        </authorList>
    </citation>
    <scope>NUCLEOTIDE SEQUENCE</scope>
    <source>
        <strain evidence="6">JCM 4646</strain>
    </source>
</reference>
<evidence type="ECO:0000259" key="5">
    <source>
        <dbReference type="PROSITE" id="PS50975"/>
    </source>
</evidence>
<proteinExistence type="predicted"/>
<keyword evidence="1" id="KW-0436">Ligase</keyword>
<keyword evidence="3 4" id="KW-0067">ATP-binding</keyword>
<evidence type="ECO:0000256" key="2">
    <source>
        <dbReference type="ARBA" id="ARBA00022741"/>
    </source>
</evidence>